<evidence type="ECO:0000256" key="2">
    <source>
        <dbReference type="ARBA" id="ARBA00023015"/>
    </source>
</evidence>
<name>A0A1W0XEY9_HYPEX</name>
<keyword evidence="3 6" id="KW-0238">DNA-binding</keyword>
<dbReference type="InterPro" id="IPR036960">
    <property type="entry name" value="T-box_sf"/>
</dbReference>
<dbReference type="AlphaFoldDB" id="A0A1W0XEY9"/>
<feature type="compositionally biased region" description="Acidic residues" evidence="7">
    <location>
        <begin position="480"/>
        <end position="496"/>
    </location>
</feature>
<reference evidence="10" key="1">
    <citation type="submission" date="2017-01" db="EMBL/GenBank/DDBJ databases">
        <title>Comparative genomics of anhydrobiosis in the tardigrade Hypsibius dujardini.</title>
        <authorList>
            <person name="Yoshida Y."/>
            <person name="Koutsovoulos G."/>
            <person name="Laetsch D."/>
            <person name="Stevens L."/>
            <person name="Kumar S."/>
            <person name="Horikawa D."/>
            <person name="Ishino K."/>
            <person name="Komine S."/>
            <person name="Tomita M."/>
            <person name="Blaxter M."/>
            <person name="Arakawa K."/>
        </authorList>
    </citation>
    <scope>NUCLEOTIDE SEQUENCE [LARGE SCALE GENOMIC DNA]</scope>
    <source>
        <strain evidence="10">Z151</strain>
    </source>
</reference>
<comment type="caution">
    <text evidence="9">The sequence shown here is derived from an EMBL/GenBank/DDBJ whole genome shotgun (WGS) entry which is preliminary data.</text>
</comment>
<dbReference type="PANTHER" id="PTHR11267">
    <property type="entry name" value="T-BOX PROTEIN-RELATED"/>
    <property type="match status" value="1"/>
</dbReference>
<dbReference type="CDD" id="cd20188">
    <property type="entry name" value="T-box_TBX2_3-like"/>
    <property type="match status" value="1"/>
</dbReference>
<dbReference type="PANTHER" id="PTHR11267:SF181">
    <property type="entry name" value="OPTOMOTOR-BLIND PROTEIN"/>
    <property type="match status" value="1"/>
</dbReference>
<dbReference type="OrthoDB" id="7442607at2759"/>
<organism evidence="9 10">
    <name type="scientific">Hypsibius exemplaris</name>
    <name type="common">Freshwater tardigrade</name>
    <dbReference type="NCBI Taxonomy" id="2072580"/>
    <lineage>
        <taxon>Eukaryota</taxon>
        <taxon>Metazoa</taxon>
        <taxon>Ecdysozoa</taxon>
        <taxon>Tardigrada</taxon>
        <taxon>Eutardigrada</taxon>
        <taxon>Parachela</taxon>
        <taxon>Hypsibioidea</taxon>
        <taxon>Hypsibiidae</taxon>
        <taxon>Hypsibius</taxon>
    </lineage>
</organism>
<dbReference type="GO" id="GO:0005634">
    <property type="term" value="C:nucleus"/>
    <property type="evidence" value="ECO:0007669"/>
    <property type="project" value="UniProtKB-SubCell"/>
</dbReference>
<dbReference type="GO" id="GO:0000785">
    <property type="term" value="C:chromatin"/>
    <property type="evidence" value="ECO:0007669"/>
    <property type="project" value="TreeGrafter"/>
</dbReference>
<dbReference type="InterPro" id="IPR008967">
    <property type="entry name" value="p53-like_TF_DNA-bd_sf"/>
</dbReference>
<dbReference type="InterPro" id="IPR001699">
    <property type="entry name" value="TF_T-box"/>
</dbReference>
<dbReference type="EMBL" id="MTYJ01000001">
    <property type="protein sequence ID" value="OQV25932.1"/>
    <property type="molecule type" value="Genomic_DNA"/>
</dbReference>
<feature type="compositionally biased region" description="Basic and acidic residues" evidence="7">
    <location>
        <begin position="755"/>
        <end position="765"/>
    </location>
</feature>
<keyword evidence="4" id="KW-0804">Transcription</keyword>
<dbReference type="GO" id="GO:0000978">
    <property type="term" value="F:RNA polymerase II cis-regulatory region sequence-specific DNA binding"/>
    <property type="evidence" value="ECO:0007669"/>
    <property type="project" value="InterPro"/>
</dbReference>
<dbReference type="Pfam" id="PF00907">
    <property type="entry name" value="T-box"/>
    <property type="match status" value="1"/>
</dbReference>
<feature type="compositionally biased region" description="Low complexity" evidence="7">
    <location>
        <begin position="445"/>
        <end position="469"/>
    </location>
</feature>
<dbReference type="PROSITE" id="PS50252">
    <property type="entry name" value="TBOX_3"/>
    <property type="match status" value="1"/>
</dbReference>
<dbReference type="PRINTS" id="PR00937">
    <property type="entry name" value="TBOX"/>
</dbReference>
<feature type="region of interest" description="Disordered" evidence="7">
    <location>
        <begin position="351"/>
        <end position="537"/>
    </location>
</feature>
<evidence type="ECO:0000313" key="10">
    <source>
        <dbReference type="Proteomes" id="UP000192578"/>
    </source>
</evidence>
<keyword evidence="2" id="KW-0805">Transcription regulation</keyword>
<dbReference type="FunFam" id="2.60.40.820:FF:000016">
    <property type="entry name" value="T-box transcription factor TBX2-A"/>
    <property type="match status" value="1"/>
</dbReference>
<protein>
    <submittedName>
        <fullName evidence="9">T-box transcription factor TBX2-B</fullName>
    </submittedName>
</protein>
<dbReference type="PROSITE" id="PS01264">
    <property type="entry name" value="TBOX_2"/>
    <property type="match status" value="1"/>
</dbReference>
<feature type="compositionally biased region" description="Polar residues" evidence="7">
    <location>
        <begin position="408"/>
        <end position="419"/>
    </location>
</feature>
<evidence type="ECO:0000256" key="7">
    <source>
        <dbReference type="SAM" id="MobiDB-lite"/>
    </source>
</evidence>
<keyword evidence="5 6" id="KW-0539">Nucleus</keyword>
<dbReference type="SUPFAM" id="SSF49417">
    <property type="entry name" value="p53-like transcription factors"/>
    <property type="match status" value="1"/>
</dbReference>
<feature type="compositionally biased region" description="Low complexity" evidence="7">
    <location>
        <begin position="9"/>
        <end position="38"/>
    </location>
</feature>
<feature type="DNA-binding region" description="T-box" evidence="6">
    <location>
        <begin position="183"/>
        <end position="357"/>
    </location>
</feature>
<keyword evidence="10" id="KW-1185">Reference proteome</keyword>
<proteinExistence type="predicted"/>
<dbReference type="GO" id="GO:0000981">
    <property type="term" value="F:DNA-binding transcription factor activity, RNA polymerase II-specific"/>
    <property type="evidence" value="ECO:0007669"/>
    <property type="project" value="TreeGrafter"/>
</dbReference>
<accession>A0A1W0XEY9</accession>
<dbReference type="InterPro" id="IPR046360">
    <property type="entry name" value="T-box_DNA-bd"/>
</dbReference>
<dbReference type="SMART" id="SM00425">
    <property type="entry name" value="TBOX"/>
    <property type="match status" value="1"/>
</dbReference>
<evidence type="ECO:0000256" key="1">
    <source>
        <dbReference type="ARBA" id="ARBA00004123"/>
    </source>
</evidence>
<comment type="subcellular location">
    <subcellularLocation>
        <location evidence="1 6">Nucleus</location>
    </subcellularLocation>
</comment>
<evidence type="ECO:0000313" key="9">
    <source>
        <dbReference type="EMBL" id="OQV25932.1"/>
    </source>
</evidence>
<feature type="region of interest" description="Disordered" evidence="7">
    <location>
        <begin position="701"/>
        <end position="775"/>
    </location>
</feature>
<dbReference type="Proteomes" id="UP000192578">
    <property type="component" value="Unassembled WGS sequence"/>
</dbReference>
<evidence type="ECO:0000256" key="4">
    <source>
        <dbReference type="ARBA" id="ARBA00023163"/>
    </source>
</evidence>
<feature type="compositionally biased region" description="Basic and acidic residues" evidence="7">
    <location>
        <begin position="351"/>
        <end position="362"/>
    </location>
</feature>
<sequence>MKSDVSPTSNSSSSSSSSSSSKMAYNTYSTTTANNNNTAHHRPASDFSMNSILSSSESATNASDKTSNNSINTNALTHHNMQQVAQPIPGGGGGGMNPFYAHMSPFHPAMHGFPNPFLKFPHPFGPNGNGGGIMPPHGMNPFVHPMAADFAAQHGRTVRPPVMEPGQDDVEDDPKVDIDTPELWSEFHNNGTEMVITKSGRRMFPPYKVKVSGLDKRAKYIFLMDIVPADDCRYKFHNSRWMVAGKADPEMPKRMYIHPDSPSTGEQWMQKLVTFHKLKLTNNISDKHGCYTILNSMHKYQPRLFIVRANDLAKLHYSIFRTFVFPETQFVAVTAYQNEKITQLKIDHNPFAKGFRDTGAGKREKKRLMQTSSHSHHHQHQQHHNHNHNHHSSQHHHHNHHKDSSSSRISPTATNGSVSTHHHSDTSRNSSINNITTANHRPIDPSAHGKSSSSVSSARRSHSPSSGRKSSGHHKKGEENDAGSSEEDDEDSEGEGEDHHHHHQQPGKGKASPKMEEGGKIRPLSSSILSGLHNGHNHNNAIEAGDLSKIAARFPLSPQSHGLPNPLMPFPSYPGLTSGGGGGYPTPGGGGGTNPNPFSHLIMSAAAASQAAAAAAAVAHSHPGMGVGSGGFNFYGTPAHAPGGGAGMSPFGHLPPSFFFNQTMAGFQGQGMIHPASIGMNHHYQQQQQRAVQRFLPYQVPQFHQKRSSSSRSLESPGGATRRSESRSVSPKSHSSSVSSSSSSKTSKSSQLVKESSDRKIRRVDNMTAVHCTKE</sequence>
<gene>
    <name evidence="9" type="ORF">BV898_00074</name>
</gene>
<dbReference type="InterPro" id="IPR018186">
    <property type="entry name" value="TF_T-box_CS"/>
</dbReference>
<dbReference type="Gene3D" id="2.60.40.820">
    <property type="entry name" value="Transcription factor, T-box"/>
    <property type="match status" value="1"/>
</dbReference>
<evidence type="ECO:0000259" key="8">
    <source>
        <dbReference type="PROSITE" id="PS50252"/>
    </source>
</evidence>
<dbReference type="GO" id="GO:0045893">
    <property type="term" value="P:positive regulation of DNA-templated transcription"/>
    <property type="evidence" value="ECO:0007669"/>
    <property type="project" value="InterPro"/>
</dbReference>
<feature type="domain" description="T-box" evidence="8">
    <location>
        <begin position="178"/>
        <end position="357"/>
    </location>
</feature>
<feature type="region of interest" description="Disordered" evidence="7">
    <location>
        <begin position="1"/>
        <end position="48"/>
    </location>
</feature>
<evidence type="ECO:0000256" key="5">
    <source>
        <dbReference type="ARBA" id="ARBA00023242"/>
    </source>
</evidence>
<feature type="compositionally biased region" description="Basic residues" evidence="7">
    <location>
        <begin position="363"/>
        <end position="401"/>
    </location>
</feature>
<evidence type="ECO:0000256" key="3">
    <source>
        <dbReference type="ARBA" id="ARBA00023125"/>
    </source>
</evidence>
<evidence type="ECO:0000256" key="6">
    <source>
        <dbReference type="PROSITE-ProRule" id="PRU00201"/>
    </source>
</evidence>
<feature type="compositionally biased region" description="Low complexity" evidence="7">
    <location>
        <begin position="727"/>
        <end position="750"/>
    </location>
</feature>
<dbReference type="PROSITE" id="PS01283">
    <property type="entry name" value="TBOX_1"/>
    <property type="match status" value="1"/>
</dbReference>
<feature type="compositionally biased region" description="Polar residues" evidence="7">
    <location>
        <begin position="427"/>
        <end position="439"/>
    </location>
</feature>
<dbReference type="GO" id="GO:0001708">
    <property type="term" value="P:cell fate specification"/>
    <property type="evidence" value="ECO:0007669"/>
    <property type="project" value="TreeGrafter"/>
</dbReference>